<dbReference type="CDD" id="cd05271">
    <property type="entry name" value="NDUFA9_like_SDR_a"/>
    <property type="match status" value="1"/>
</dbReference>
<accession>A0ABS6V444</accession>
<feature type="domain" description="NAD(P)-binding" evidence="1">
    <location>
        <begin position="14"/>
        <end position="143"/>
    </location>
</feature>
<evidence type="ECO:0000313" key="3">
    <source>
        <dbReference type="Proteomes" id="UP000698028"/>
    </source>
</evidence>
<dbReference type="PANTHER" id="PTHR12126">
    <property type="entry name" value="NADH-UBIQUINONE OXIDOREDUCTASE 39 KDA SUBUNIT-RELATED"/>
    <property type="match status" value="1"/>
</dbReference>
<evidence type="ECO:0000259" key="1">
    <source>
        <dbReference type="Pfam" id="PF13460"/>
    </source>
</evidence>
<sequence length="316" mass="33728">MTMTNSNRIVTVFGGGGFIGMPVCEALLKQGVRLRVAQRHPKRAHDLQPLGGVGQVMLMAADITRPDTVARAVEGADAVINLVGTFDGNLDAIHVTGAKNIAEAAKKAGASSLVHLSAIGVDEESESHYSRTKALGEQAVRKAYKGATIIKPSVVFGANDDFTNRFASLARFPMLPVLKPETKFQPVWVRDLALAIAGAALDPKTHGGKSYEVGGPEVLTMHELNRKIADMAGLSPAIVDLPDAAGSLMSKFGFLPGAPITRDQWIMLQSDNVAANNKWVKAFGVDPSKLETIAPRWLGRFTPGGRFAHRRSSENA</sequence>
<dbReference type="PANTHER" id="PTHR12126:SF11">
    <property type="entry name" value="NADH DEHYDROGENASE [UBIQUINONE] 1 ALPHA SUBCOMPLEX SUBUNIT 9, MITOCHONDRIAL"/>
    <property type="match status" value="1"/>
</dbReference>
<organism evidence="2 3">
    <name type="scientific">Sphingomicrobium clamense</name>
    <dbReference type="NCBI Taxonomy" id="2851013"/>
    <lineage>
        <taxon>Bacteria</taxon>
        <taxon>Pseudomonadati</taxon>
        <taxon>Pseudomonadota</taxon>
        <taxon>Alphaproteobacteria</taxon>
        <taxon>Sphingomonadales</taxon>
        <taxon>Sphingomonadaceae</taxon>
        <taxon>Sphingomicrobium</taxon>
    </lineage>
</organism>
<dbReference type="InterPro" id="IPR016040">
    <property type="entry name" value="NAD(P)-bd_dom"/>
</dbReference>
<keyword evidence="3" id="KW-1185">Reference proteome</keyword>
<dbReference type="InterPro" id="IPR051207">
    <property type="entry name" value="ComplexI_NDUFA9_subunit"/>
</dbReference>
<evidence type="ECO:0000313" key="2">
    <source>
        <dbReference type="EMBL" id="MBW0144312.1"/>
    </source>
</evidence>
<proteinExistence type="predicted"/>
<dbReference type="Pfam" id="PF13460">
    <property type="entry name" value="NAD_binding_10"/>
    <property type="match status" value="1"/>
</dbReference>
<dbReference type="Proteomes" id="UP000698028">
    <property type="component" value="Unassembled WGS sequence"/>
</dbReference>
<reference evidence="2 3" key="1">
    <citation type="submission" date="2021-07" db="EMBL/GenBank/DDBJ databases">
        <title>The draft genome sequence of Sphingomicrobium sp. B8.</title>
        <authorList>
            <person name="Mu L."/>
        </authorList>
    </citation>
    <scope>NUCLEOTIDE SEQUENCE [LARGE SCALE GENOMIC DNA]</scope>
    <source>
        <strain evidence="2 3">B8</strain>
    </source>
</reference>
<name>A0ABS6V444_9SPHN</name>
<gene>
    <name evidence="2" type="ORF">KTQ36_03260</name>
</gene>
<dbReference type="EMBL" id="JAHVAH010000001">
    <property type="protein sequence ID" value="MBW0144312.1"/>
    <property type="molecule type" value="Genomic_DNA"/>
</dbReference>
<protein>
    <submittedName>
        <fullName evidence="2">Complex I NDUFA9 subunit family protein</fullName>
    </submittedName>
</protein>
<comment type="caution">
    <text evidence="2">The sequence shown here is derived from an EMBL/GenBank/DDBJ whole genome shotgun (WGS) entry which is preliminary data.</text>
</comment>